<feature type="region of interest" description="Disordered" evidence="6">
    <location>
        <begin position="1"/>
        <end position="51"/>
    </location>
</feature>
<dbReference type="SUPFAM" id="SSF58038">
    <property type="entry name" value="SNARE fusion complex"/>
    <property type="match status" value="2"/>
</dbReference>
<name>A0AAN9TEG5_9HEMI</name>
<organism evidence="8 9">
    <name type="scientific">Parthenolecanium corni</name>
    <dbReference type="NCBI Taxonomy" id="536013"/>
    <lineage>
        <taxon>Eukaryota</taxon>
        <taxon>Metazoa</taxon>
        <taxon>Ecdysozoa</taxon>
        <taxon>Arthropoda</taxon>
        <taxon>Hexapoda</taxon>
        <taxon>Insecta</taxon>
        <taxon>Pterygota</taxon>
        <taxon>Neoptera</taxon>
        <taxon>Paraneoptera</taxon>
        <taxon>Hemiptera</taxon>
        <taxon>Sternorrhyncha</taxon>
        <taxon>Coccoidea</taxon>
        <taxon>Coccidae</taxon>
        <taxon>Parthenolecanium</taxon>
    </lineage>
</organism>
<dbReference type="PANTHER" id="PTHR19305:SF9">
    <property type="entry name" value="SYNAPTOSOMAL-ASSOCIATED PROTEIN 29"/>
    <property type="match status" value="1"/>
</dbReference>
<feature type="coiled-coil region" evidence="5">
    <location>
        <begin position="51"/>
        <end position="124"/>
    </location>
</feature>
<dbReference type="Proteomes" id="UP001367676">
    <property type="component" value="Unassembled WGS sequence"/>
</dbReference>
<dbReference type="PROSITE" id="PS50192">
    <property type="entry name" value="T_SNARE"/>
    <property type="match status" value="1"/>
</dbReference>
<dbReference type="AlphaFoldDB" id="A0AAN9TEG5"/>
<evidence type="ECO:0000259" key="7">
    <source>
        <dbReference type="PROSITE" id="PS50192"/>
    </source>
</evidence>
<feature type="compositionally biased region" description="Polar residues" evidence="6">
    <location>
        <begin position="161"/>
        <end position="170"/>
    </location>
</feature>
<dbReference type="Gene3D" id="1.20.5.110">
    <property type="match status" value="2"/>
</dbReference>
<evidence type="ECO:0000313" key="8">
    <source>
        <dbReference type="EMBL" id="KAK7588077.1"/>
    </source>
</evidence>
<keyword evidence="3" id="KW-0653">Protein transport</keyword>
<comment type="similarity">
    <text evidence="1">Belongs to the SNAP-25 family.</text>
</comment>
<dbReference type="Pfam" id="PF12352">
    <property type="entry name" value="V-SNARE_C"/>
    <property type="match status" value="1"/>
</dbReference>
<sequence length="285" mass="31932">MLRKRYSTSRASTTLVDDDVDDDTFLGAAARSPKPVSPYANPAFPCESPSKSTFQQRYDSLEDQRTQLLNRKKDIEARTLESTKRSMSLLRDSEEVGTATAEELVVQREQLENTDARLNEINENLHCSSKHIQGISSIFGSIKNYWSSRKSSDDKGKDGRTSTVNPSPRSASVDATPRSRRQLKNALERASTNIDAADDHPAMRIRGISTSQTQSSNDSPEFQDVLDRNLDEMVGSIARLKGLAEGLGHELDSQNHLLEDVINKTEKADINIERQNKDIKRLLRK</sequence>
<dbReference type="GO" id="GO:0019905">
    <property type="term" value="F:syntaxin binding"/>
    <property type="evidence" value="ECO:0007669"/>
    <property type="project" value="TreeGrafter"/>
</dbReference>
<comment type="caution">
    <text evidence="8">The sequence shown here is derived from an EMBL/GenBank/DDBJ whole genome shotgun (WGS) entry which is preliminary data.</text>
</comment>
<dbReference type="GO" id="GO:0005484">
    <property type="term" value="F:SNAP receptor activity"/>
    <property type="evidence" value="ECO:0007669"/>
    <property type="project" value="TreeGrafter"/>
</dbReference>
<evidence type="ECO:0000256" key="4">
    <source>
        <dbReference type="ARBA" id="ARBA00023054"/>
    </source>
</evidence>
<protein>
    <recommendedName>
        <fullName evidence="7">t-SNARE coiled-coil homology domain-containing protein</fullName>
    </recommendedName>
</protein>
<dbReference type="SMART" id="SM00397">
    <property type="entry name" value="t_SNARE"/>
    <property type="match status" value="2"/>
</dbReference>
<proteinExistence type="inferred from homology"/>
<dbReference type="FunFam" id="1.20.5.110:FF:000041">
    <property type="entry name" value="Synaptosomal-associated protein 29"/>
    <property type="match status" value="1"/>
</dbReference>
<reference evidence="8 9" key="1">
    <citation type="submission" date="2024-03" db="EMBL/GenBank/DDBJ databases">
        <title>Adaptation during the transition from Ophiocordyceps entomopathogen to insect associate is accompanied by gene loss and intensified selection.</title>
        <authorList>
            <person name="Ward C.M."/>
            <person name="Onetto C.A."/>
            <person name="Borneman A.R."/>
        </authorList>
    </citation>
    <scope>NUCLEOTIDE SEQUENCE [LARGE SCALE GENOMIC DNA]</scope>
    <source>
        <strain evidence="8">AWRI1</strain>
        <tissue evidence="8">Single Adult Female</tissue>
    </source>
</reference>
<feature type="domain" description="T-SNARE coiled-coil homology" evidence="7">
    <location>
        <begin position="227"/>
        <end position="282"/>
    </location>
</feature>
<evidence type="ECO:0000256" key="5">
    <source>
        <dbReference type="SAM" id="Coils"/>
    </source>
</evidence>
<keyword evidence="4 5" id="KW-0175">Coiled coil</keyword>
<dbReference type="EMBL" id="JBBCAQ010000023">
    <property type="protein sequence ID" value="KAK7588077.1"/>
    <property type="molecule type" value="Genomic_DNA"/>
</dbReference>
<evidence type="ECO:0000256" key="1">
    <source>
        <dbReference type="ARBA" id="ARBA00009480"/>
    </source>
</evidence>
<dbReference type="CDD" id="cd15856">
    <property type="entry name" value="SNARE_SNAP29C"/>
    <property type="match status" value="1"/>
</dbReference>
<dbReference type="GO" id="GO:0005886">
    <property type="term" value="C:plasma membrane"/>
    <property type="evidence" value="ECO:0007669"/>
    <property type="project" value="TreeGrafter"/>
</dbReference>
<dbReference type="GO" id="GO:0016082">
    <property type="term" value="P:synaptic vesicle priming"/>
    <property type="evidence" value="ECO:0007669"/>
    <property type="project" value="TreeGrafter"/>
</dbReference>
<dbReference type="GO" id="GO:0098793">
    <property type="term" value="C:presynapse"/>
    <property type="evidence" value="ECO:0007669"/>
    <property type="project" value="GOC"/>
</dbReference>
<keyword evidence="2" id="KW-0813">Transport</keyword>
<accession>A0AAN9TEG5</accession>
<keyword evidence="9" id="KW-1185">Reference proteome</keyword>
<feature type="region of interest" description="Disordered" evidence="6">
    <location>
        <begin position="149"/>
        <end position="180"/>
    </location>
</feature>
<dbReference type="GO" id="GO:0031629">
    <property type="term" value="P:synaptic vesicle fusion to presynaptic active zone membrane"/>
    <property type="evidence" value="ECO:0007669"/>
    <property type="project" value="TreeGrafter"/>
</dbReference>
<dbReference type="InterPro" id="IPR000727">
    <property type="entry name" value="T_SNARE_dom"/>
</dbReference>
<dbReference type="GO" id="GO:0015031">
    <property type="term" value="P:protein transport"/>
    <property type="evidence" value="ECO:0007669"/>
    <property type="project" value="UniProtKB-KW"/>
</dbReference>
<evidence type="ECO:0000313" key="9">
    <source>
        <dbReference type="Proteomes" id="UP001367676"/>
    </source>
</evidence>
<evidence type="ECO:0000256" key="6">
    <source>
        <dbReference type="SAM" id="MobiDB-lite"/>
    </source>
</evidence>
<feature type="compositionally biased region" description="Basic and acidic residues" evidence="6">
    <location>
        <begin position="150"/>
        <end position="160"/>
    </location>
</feature>
<evidence type="ECO:0000256" key="3">
    <source>
        <dbReference type="ARBA" id="ARBA00022927"/>
    </source>
</evidence>
<evidence type="ECO:0000256" key="2">
    <source>
        <dbReference type="ARBA" id="ARBA00022448"/>
    </source>
</evidence>
<gene>
    <name evidence="8" type="ORF">V9T40_005322</name>
</gene>
<dbReference type="GO" id="GO:0031201">
    <property type="term" value="C:SNARE complex"/>
    <property type="evidence" value="ECO:0007669"/>
    <property type="project" value="TreeGrafter"/>
</dbReference>
<dbReference type="PANTHER" id="PTHR19305">
    <property type="entry name" value="SYNAPTOSOMAL ASSOCIATED PROTEIN"/>
    <property type="match status" value="1"/>
</dbReference>